<feature type="disulfide bond" evidence="6">
    <location>
        <begin position="92"/>
        <end position="104"/>
    </location>
</feature>
<evidence type="ECO:0000313" key="9">
    <source>
        <dbReference type="EMBL" id="SZX69819.1"/>
    </source>
</evidence>
<organism evidence="9 10">
    <name type="scientific">Tetradesmus obliquus</name>
    <name type="common">Green alga</name>
    <name type="synonym">Acutodesmus obliquus</name>
    <dbReference type="NCBI Taxonomy" id="3088"/>
    <lineage>
        <taxon>Eukaryota</taxon>
        <taxon>Viridiplantae</taxon>
        <taxon>Chlorophyta</taxon>
        <taxon>core chlorophytes</taxon>
        <taxon>Chlorophyceae</taxon>
        <taxon>CS clade</taxon>
        <taxon>Sphaeropleales</taxon>
        <taxon>Scenedesmaceae</taxon>
        <taxon>Tetradesmus</taxon>
    </lineage>
</organism>
<sequence>MANTSLAQPGGLCGPAVNAKCSDKQCCSSSHYCGVTTGHCVGANCLAGWGRCGPAFVQGNDVPALPHDSKPSNDAREAAPGGACGPTHNAICPGMQCCSVYSYCGVQPDHCAPSNCTKSWGHCWADKPTPSPAPSPTPSPGPEPTTAGNAAAAQGGKPGMPLDRIAIIVCSLLGGVSAIVAVTYTVEVAPQTQSSQGQQFLLTPPLRAITKPSPAHPRQR</sequence>
<protein>
    <recommendedName>
        <fullName evidence="8">Chitin-binding type-1 domain-containing protein</fullName>
    </recommendedName>
</protein>
<proteinExistence type="predicted"/>
<keyword evidence="3" id="KW-0732">Signal</keyword>
<feature type="region of interest" description="Disordered" evidence="7">
    <location>
        <begin position="128"/>
        <end position="156"/>
    </location>
</feature>
<evidence type="ECO:0000256" key="5">
    <source>
        <dbReference type="ARBA" id="ARBA00023277"/>
    </source>
</evidence>
<dbReference type="PANTHER" id="PTHR46471:SF9">
    <property type="entry name" value="CHITIN DEACETYLASE"/>
    <property type="match status" value="1"/>
</dbReference>
<dbReference type="SUPFAM" id="SSF57016">
    <property type="entry name" value="Plant lectins/antimicrobial peptides"/>
    <property type="match status" value="2"/>
</dbReference>
<dbReference type="Proteomes" id="UP000256970">
    <property type="component" value="Unassembled WGS sequence"/>
</dbReference>
<accession>A0A383VY79</accession>
<dbReference type="PANTHER" id="PTHR46471">
    <property type="entry name" value="CHITIN DEACETYLASE"/>
    <property type="match status" value="1"/>
</dbReference>
<feature type="compositionally biased region" description="Low complexity" evidence="7">
    <location>
        <begin position="144"/>
        <end position="155"/>
    </location>
</feature>
<dbReference type="GO" id="GO:0016787">
    <property type="term" value="F:hydrolase activity"/>
    <property type="evidence" value="ECO:0007669"/>
    <property type="project" value="UniProtKB-KW"/>
</dbReference>
<feature type="region of interest" description="Disordered" evidence="7">
    <location>
        <begin position="193"/>
        <end position="220"/>
    </location>
</feature>
<dbReference type="GO" id="GO:0008061">
    <property type="term" value="F:chitin binding"/>
    <property type="evidence" value="ECO:0007669"/>
    <property type="project" value="UniProtKB-UniRule"/>
</dbReference>
<comment type="caution">
    <text evidence="6">Lacks conserved residue(s) required for the propagation of feature annotation.</text>
</comment>
<dbReference type="EMBL" id="FNXT01000957">
    <property type="protein sequence ID" value="SZX69819.1"/>
    <property type="molecule type" value="Genomic_DNA"/>
</dbReference>
<dbReference type="InterPro" id="IPR036861">
    <property type="entry name" value="Endochitinase-like_sf"/>
</dbReference>
<keyword evidence="2" id="KW-0479">Metal-binding</keyword>
<keyword evidence="6" id="KW-1015">Disulfide bond</keyword>
<dbReference type="Gene3D" id="3.30.60.10">
    <property type="entry name" value="Endochitinase-like"/>
    <property type="match status" value="2"/>
</dbReference>
<evidence type="ECO:0000256" key="6">
    <source>
        <dbReference type="PROSITE-ProRule" id="PRU00261"/>
    </source>
</evidence>
<keyword evidence="4" id="KW-0378">Hydrolase</keyword>
<dbReference type="SMART" id="SM00270">
    <property type="entry name" value="ChtBD1"/>
    <property type="match status" value="2"/>
</dbReference>
<evidence type="ECO:0000256" key="1">
    <source>
        <dbReference type="ARBA" id="ARBA00022669"/>
    </source>
</evidence>
<dbReference type="AlphaFoldDB" id="A0A383VY79"/>
<dbReference type="PROSITE" id="PS50941">
    <property type="entry name" value="CHIT_BIND_I_2"/>
    <property type="match status" value="1"/>
</dbReference>
<evidence type="ECO:0000256" key="4">
    <source>
        <dbReference type="ARBA" id="ARBA00022801"/>
    </source>
</evidence>
<dbReference type="InterPro" id="IPR001002">
    <property type="entry name" value="Chitin-bd_1"/>
</dbReference>
<keyword evidence="1 6" id="KW-0147">Chitin-binding</keyword>
<feature type="disulfide bond" evidence="6">
    <location>
        <begin position="97"/>
        <end position="111"/>
    </location>
</feature>
<reference evidence="9 10" key="1">
    <citation type="submission" date="2016-10" db="EMBL/GenBank/DDBJ databases">
        <authorList>
            <person name="Cai Z."/>
        </authorList>
    </citation>
    <scope>NUCLEOTIDE SEQUENCE [LARGE SCALE GENOMIC DNA]</scope>
</reference>
<evidence type="ECO:0000313" key="10">
    <source>
        <dbReference type="Proteomes" id="UP000256970"/>
    </source>
</evidence>
<keyword evidence="5" id="KW-0119">Carbohydrate metabolism</keyword>
<name>A0A383VY79_TETOB</name>
<evidence type="ECO:0000259" key="8">
    <source>
        <dbReference type="PROSITE" id="PS50941"/>
    </source>
</evidence>
<feature type="compositionally biased region" description="Pro residues" evidence="7">
    <location>
        <begin position="129"/>
        <end position="143"/>
    </location>
</feature>
<evidence type="ECO:0000256" key="7">
    <source>
        <dbReference type="SAM" id="MobiDB-lite"/>
    </source>
</evidence>
<feature type="domain" description="Chitin-binding type-1" evidence="8">
    <location>
        <begin position="81"/>
        <end position="125"/>
    </location>
</feature>
<dbReference type="GO" id="GO:0046872">
    <property type="term" value="F:metal ion binding"/>
    <property type="evidence" value="ECO:0007669"/>
    <property type="project" value="UniProtKB-KW"/>
</dbReference>
<gene>
    <name evidence="9" type="ORF">BQ4739_LOCUS10091</name>
</gene>
<evidence type="ECO:0000256" key="3">
    <source>
        <dbReference type="ARBA" id="ARBA00022729"/>
    </source>
</evidence>
<evidence type="ECO:0000256" key="2">
    <source>
        <dbReference type="ARBA" id="ARBA00022723"/>
    </source>
</evidence>
<keyword evidence="10" id="KW-1185">Reference proteome</keyword>